<dbReference type="STRING" id="87229.A0A4Z1L2Z1"/>
<proteinExistence type="predicted"/>
<dbReference type="EMBL" id="PQXO01000037">
    <property type="protein sequence ID" value="TGO91151.1"/>
    <property type="molecule type" value="Genomic_DNA"/>
</dbReference>
<name>A0A4Z1L2Z1_9HELO</name>
<gene>
    <name evidence="1" type="ORF">BPOR_0037g00140</name>
</gene>
<organism evidence="1 2">
    <name type="scientific">Botrytis porri</name>
    <dbReference type="NCBI Taxonomy" id="87229"/>
    <lineage>
        <taxon>Eukaryota</taxon>
        <taxon>Fungi</taxon>
        <taxon>Dikarya</taxon>
        <taxon>Ascomycota</taxon>
        <taxon>Pezizomycotina</taxon>
        <taxon>Leotiomycetes</taxon>
        <taxon>Helotiales</taxon>
        <taxon>Sclerotiniaceae</taxon>
        <taxon>Botrytis</taxon>
    </lineage>
</organism>
<sequence length="90" mass="10154">MRIRAFEADYPVPGKTYAEGYQGYTWLRSIKADKVGMDEIWQAAQQSRNPAFVGLDTREAGNWTPSEPMGGLFPDSVLGKRLYAKKEPLE</sequence>
<evidence type="ECO:0000313" key="1">
    <source>
        <dbReference type="EMBL" id="TGO91151.1"/>
    </source>
</evidence>
<dbReference type="Proteomes" id="UP000297280">
    <property type="component" value="Unassembled WGS sequence"/>
</dbReference>
<protein>
    <submittedName>
        <fullName evidence="1">Uncharacterized protein</fullName>
    </submittedName>
</protein>
<dbReference type="AlphaFoldDB" id="A0A4Z1L2Z1"/>
<keyword evidence="2" id="KW-1185">Reference proteome</keyword>
<evidence type="ECO:0000313" key="2">
    <source>
        <dbReference type="Proteomes" id="UP000297280"/>
    </source>
</evidence>
<accession>A0A4Z1L2Z1</accession>
<reference evidence="1 2" key="1">
    <citation type="submission" date="2017-12" db="EMBL/GenBank/DDBJ databases">
        <title>Comparative genomics of Botrytis spp.</title>
        <authorList>
            <person name="Valero-Jimenez C.A."/>
            <person name="Tapia P."/>
            <person name="Veloso J."/>
            <person name="Silva-Moreno E."/>
            <person name="Staats M."/>
            <person name="Valdes J.H."/>
            <person name="Van Kan J.A.L."/>
        </authorList>
    </citation>
    <scope>NUCLEOTIDE SEQUENCE [LARGE SCALE GENOMIC DNA]</scope>
    <source>
        <strain evidence="1 2">MUCL3349</strain>
    </source>
</reference>
<comment type="caution">
    <text evidence="1">The sequence shown here is derived from an EMBL/GenBank/DDBJ whole genome shotgun (WGS) entry which is preliminary data.</text>
</comment>